<dbReference type="PANTHER" id="PTHR15020">
    <property type="entry name" value="FLAVIN REDUCTASE-RELATED"/>
    <property type="match status" value="1"/>
</dbReference>
<dbReference type="InterPro" id="IPR016040">
    <property type="entry name" value="NAD(P)-bd_dom"/>
</dbReference>
<evidence type="ECO:0000259" key="1">
    <source>
        <dbReference type="Pfam" id="PF13460"/>
    </source>
</evidence>
<dbReference type="SUPFAM" id="SSF51735">
    <property type="entry name" value="NAD(P)-binding Rossmann-fold domains"/>
    <property type="match status" value="1"/>
</dbReference>
<dbReference type="Pfam" id="PF13460">
    <property type="entry name" value="NAD_binding_10"/>
    <property type="match status" value="1"/>
</dbReference>
<dbReference type="Pfam" id="PF13306">
    <property type="entry name" value="LRR_5"/>
    <property type="match status" value="2"/>
</dbReference>
<evidence type="ECO:0000313" key="3">
    <source>
        <dbReference type="Proteomes" id="UP001224775"/>
    </source>
</evidence>
<dbReference type="AlphaFoldDB" id="A0AAD8XTU4"/>
<proteinExistence type="predicted"/>
<reference evidence="2" key="1">
    <citation type="submission" date="2023-06" db="EMBL/GenBank/DDBJ databases">
        <title>Survivors Of The Sea: Transcriptome response of Skeletonema marinoi to long-term dormancy.</title>
        <authorList>
            <person name="Pinder M.I.M."/>
            <person name="Kourtchenko O."/>
            <person name="Robertson E.K."/>
            <person name="Larsson T."/>
            <person name="Maumus F."/>
            <person name="Osuna-Cruz C.M."/>
            <person name="Vancaester E."/>
            <person name="Stenow R."/>
            <person name="Vandepoele K."/>
            <person name="Ploug H."/>
            <person name="Bruchert V."/>
            <person name="Godhe A."/>
            <person name="Topel M."/>
        </authorList>
    </citation>
    <scope>NUCLEOTIDE SEQUENCE</scope>
    <source>
        <strain evidence="2">R05AC</strain>
    </source>
</reference>
<comment type="caution">
    <text evidence="2">The sequence shown here is derived from an EMBL/GenBank/DDBJ whole genome shotgun (WGS) entry which is preliminary data.</text>
</comment>
<name>A0AAD8XTU4_9STRA</name>
<dbReference type="InterPro" id="IPR026906">
    <property type="entry name" value="LRR_5"/>
</dbReference>
<dbReference type="CDD" id="cd05243">
    <property type="entry name" value="SDR_a5"/>
    <property type="match status" value="1"/>
</dbReference>
<evidence type="ECO:0000313" key="2">
    <source>
        <dbReference type="EMBL" id="KAK1733353.1"/>
    </source>
</evidence>
<sequence length="954" mass="103946">MLNVNVVPAEGGPRTYFTTILLLSLAKEALAFSSISSSSSLRSTTTASSSPLFATANNDNDNSLSRRDLFTQTISLTAAATTTLGLFSPLTATADDTTKPEPTAASTVVVAGATGQTGRRVLERLASQPNTSVIAAVRNTDKASKSLSESSTVVRGAMIQKVPSLDAAGIELRKLDVASDTTDSITAVLAGADSLVIAVGFVPGNPLKMNAAAHEVDNVGTCKLIDAAKAANVKKVVLVSSILTNGRAWGQEKSPGFQITNAFGNVLDEKLVAENYLKGSGLDYTIVRPGGLKAKPPSGGLVISGEDTLNSGEISRDLVADVCVASLTDGKASRKVLEIIENEEGGPKVFNGLNIFDWRAANHNNNIISDSLPSSMMMAANGWYIYNGLEAVPPGVTRVRIDESLTVIPALAFEGNCNIEELECHDLVKTVERSAFYNCTSLRKVIMPGIVEYIAFCDCHALAKVKFGDKLERIIRGAFRNCTSLEQITIPLKDGMNIADNTFQRCENLKQVDLVEGAVLRDTIAALLLDEWRNDMTDKLDVINQSLPTTPAGDHFYDVGEKARAIRMRHEEEGEMYFFGVGLMMCRRILATMEGGRVADDFPCMNDKSYFKHSSYQELRFSIPTSTAKSRDDGVILIGRFVVSSLEAILSLLHTLLHAFMMMAADGWYIYNGREAVPPGVTRVRIHESLTVIPAHAFNGNPSIEEVKCHVDVKTVKERAFRNCPSLRRVIMPGVEVVEDEAFYDCDALTNVECGKLEMIGSWAFFCCESLTSINLPSAKIVEGCAFNVCKALKNVKFGKELESIGWCAFYECTSLERITIPLKEGMITADNIFIACENLIHVDLVEEEVLRDTIDALLLEEWRNDMKDKIGVINQILPTTPAGGFGDDAGEKTEAIQLWIRSVLSKIVDYKAQHQRLLNESATALQHAFPKDIVLKNILPFLKLPSYTFQGED</sequence>
<feature type="domain" description="NAD(P)-binding" evidence="1">
    <location>
        <begin position="112"/>
        <end position="329"/>
    </location>
</feature>
<dbReference type="Proteomes" id="UP001224775">
    <property type="component" value="Unassembled WGS sequence"/>
</dbReference>
<dbReference type="InterPro" id="IPR032675">
    <property type="entry name" value="LRR_dom_sf"/>
</dbReference>
<gene>
    <name evidence="2" type="ORF">QTG54_015912</name>
</gene>
<dbReference type="EMBL" id="JATAAI010000050">
    <property type="protein sequence ID" value="KAK1733353.1"/>
    <property type="molecule type" value="Genomic_DNA"/>
</dbReference>
<keyword evidence="3" id="KW-1185">Reference proteome</keyword>
<dbReference type="Gene3D" id="3.40.50.720">
    <property type="entry name" value="NAD(P)-binding Rossmann-like Domain"/>
    <property type="match status" value="1"/>
</dbReference>
<dbReference type="PANTHER" id="PTHR15020:SF11">
    <property type="entry name" value="OS06G0360300 PROTEIN"/>
    <property type="match status" value="1"/>
</dbReference>
<accession>A0AAD8XTU4</accession>
<dbReference type="SUPFAM" id="SSF52058">
    <property type="entry name" value="L domain-like"/>
    <property type="match status" value="2"/>
</dbReference>
<dbReference type="InterPro" id="IPR036291">
    <property type="entry name" value="NAD(P)-bd_dom_sf"/>
</dbReference>
<dbReference type="Gene3D" id="3.80.10.10">
    <property type="entry name" value="Ribonuclease Inhibitor"/>
    <property type="match status" value="2"/>
</dbReference>
<organism evidence="2 3">
    <name type="scientific">Skeletonema marinoi</name>
    <dbReference type="NCBI Taxonomy" id="267567"/>
    <lineage>
        <taxon>Eukaryota</taxon>
        <taxon>Sar</taxon>
        <taxon>Stramenopiles</taxon>
        <taxon>Ochrophyta</taxon>
        <taxon>Bacillariophyta</taxon>
        <taxon>Coscinodiscophyceae</taxon>
        <taxon>Thalassiosirophycidae</taxon>
        <taxon>Thalassiosirales</taxon>
        <taxon>Skeletonemataceae</taxon>
        <taxon>Skeletonema</taxon>
        <taxon>Skeletonema marinoi-dohrnii complex</taxon>
    </lineage>
</organism>
<protein>
    <submittedName>
        <fullName evidence="2">Rossmann-fold NAD(P)-binding domain-containing protein</fullName>
    </submittedName>
</protein>